<sequence>MTGLSRYWDGCGPIQTRHDSECGRAAVQSAYRCCGVACGTTQIRCELRCVGATWDQTPPVICASVLVHMRIGAGFIRMVYNGVSGATDPKRLGIHSGCGHGAHVCTLRATRERYRQAASGGDQSGVRDALVRWSDVVSRENGS</sequence>
<organism evidence="1 2">
    <name type="scientific">Hypholoma sublateritium (strain FD-334 SS-4)</name>
    <dbReference type="NCBI Taxonomy" id="945553"/>
    <lineage>
        <taxon>Eukaryota</taxon>
        <taxon>Fungi</taxon>
        <taxon>Dikarya</taxon>
        <taxon>Basidiomycota</taxon>
        <taxon>Agaricomycotina</taxon>
        <taxon>Agaricomycetes</taxon>
        <taxon>Agaricomycetidae</taxon>
        <taxon>Agaricales</taxon>
        <taxon>Agaricineae</taxon>
        <taxon>Strophariaceae</taxon>
        <taxon>Hypholoma</taxon>
    </lineage>
</organism>
<keyword evidence="2" id="KW-1185">Reference proteome</keyword>
<protein>
    <submittedName>
        <fullName evidence="1">Uncharacterized protein</fullName>
    </submittedName>
</protein>
<accession>A0A0D2P4U3</accession>
<dbReference type="EMBL" id="KN817541">
    <property type="protein sequence ID" value="KJA23661.1"/>
    <property type="molecule type" value="Genomic_DNA"/>
</dbReference>
<proteinExistence type="predicted"/>
<gene>
    <name evidence="1" type="ORF">HYPSUDRAFT_568982</name>
</gene>
<evidence type="ECO:0000313" key="2">
    <source>
        <dbReference type="Proteomes" id="UP000054270"/>
    </source>
</evidence>
<dbReference type="AlphaFoldDB" id="A0A0D2P4U3"/>
<reference evidence="2" key="1">
    <citation type="submission" date="2014-04" db="EMBL/GenBank/DDBJ databases">
        <title>Evolutionary Origins and Diversification of the Mycorrhizal Mutualists.</title>
        <authorList>
            <consortium name="DOE Joint Genome Institute"/>
            <consortium name="Mycorrhizal Genomics Consortium"/>
            <person name="Kohler A."/>
            <person name="Kuo A."/>
            <person name="Nagy L.G."/>
            <person name="Floudas D."/>
            <person name="Copeland A."/>
            <person name="Barry K.W."/>
            <person name="Cichocki N."/>
            <person name="Veneault-Fourrey C."/>
            <person name="LaButti K."/>
            <person name="Lindquist E.A."/>
            <person name="Lipzen A."/>
            <person name="Lundell T."/>
            <person name="Morin E."/>
            <person name="Murat C."/>
            <person name="Riley R."/>
            <person name="Ohm R."/>
            <person name="Sun H."/>
            <person name="Tunlid A."/>
            <person name="Henrissat B."/>
            <person name="Grigoriev I.V."/>
            <person name="Hibbett D.S."/>
            <person name="Martin F."/>
        </authorList>
    </citation>
    <scope>NUCLEOTIDE SEQUENCE [LARGE SCALE GENOMIC DNA]</scope>
    <source>
        <strain evidence="2">FD-334 SS-4</strain>
    </source>
</reference>
<name>A0A0D2P4U3_HYPSF</name>
<dbReference type="Proteomes" id="UP000054270">
    <property type="component" value="Unassembled WGS sequence"/>
</dbReference>
<evidence type="ECO:0000313" key="1">
    <source>
        <dbReference type="EMBL" id="KJA23661.1"/>
    </source>
</evidence>